<evidence type="ECO:0000313" key="5">
    <source>
        <dbReference type="Proteomes" id="UP000245910"/>
    </source>
</evidence>
<feature type="transmembrane region" description="Helical" evidence="2">
    <location>
        <begin position="466"/>
        <end position="484"/>
    </location>
</feature>
<keyword evidence="2" id="KW-1133">Transmembrane helix</keyword>
<protein>
    <submittedName>
        <fullName evidence="4">Uncharacterized protein</fullName>
    </submittedName>
</protein>
<dbReference type="PANTHER" id="PTHR31145">
    <property type="entry name" value="INTEGRAL MEMBRANE PROTEIN (AFU_ORTHOLOGUE AFUA_7G01610)"/>
    <property type="match status" value="1"/>
</dbReference>
<feature type="transmembrane region" description="Helical" evidence="2">
    <location>
        <begin position="174"/>
        <end position="192"/>
    </location>
</feature>
<dbReference type="KEGG" id="fvn:FVRRES_10516"/>
<keyword evidence="2" id="KW-0812">Transmembrane</keyword>
<name>A0A2L2TK68_9HYPO</name>
<dbReference type="Proteomes" id="UP000245910">
    <property type="component" value="Chromosome III"/>
</dbReference>
<evidence type="ECO:0000313" key="4">
    <source>
        <dbReference type="EMBL" id="CEI70439.1"/>
    </source>
</evidence>
<dbReference type="GeneID" id="37262154"/>
<evidence type="ECO:0000256" key="1">
    <source>
        <dbReference type="SAM" id="MobiDB-lite"/>
    </source>
</evidence>
<dbReference type="EMBL" id="LN649231">
    <property type="protein sequence ID" value="CEI70439.1"/>
    <property type="molecule type" value="Genomic_DNA"/>
</dbReference>
<dbReference type="AlphaFoldDB" id="A0A2L2TK68"/>
<feature type="transmembrane region" description="Helical" evidence="2">
    <location>
        <begin position="524"/>
        <end position="543"/>
    </location>
</feature>
<reference evidence="5" key="1">
    <citation type="submission" date="2014-10" db="EMBL/GenBank/DDBJ databases">
        <authorList>
            <person name="King R."/>
        </authorList>
    </citation>
    <scope>NUCLEOTIDE SEQUENCE [LARGE SCALE GENOMIC DNA]</scope>
    <source>
        <strain evidence="5">A3/5</strain>
    </source>
</reference>
<feature type="region of interest" description="Disordered" evidence="1">
    <location>
        <begin position="560"/>
        <end position="727"/>
    </location>
</feature>
<dbReference type="GO" id="GO:0055085">
    <property type="term" value="P:transmembrane transport"/>
    <property type="evidence" value="ECO:0007669"/>
    <property type="project" value="TreeGrafter"/>
</dbReference>
<feature type="compositionally biased region" description="Low complexity" evidence="1">
    <location>
        <begin position="600"/>
        <end position="622"/>
    </location>
</feature>
<sequence>MHSLLLRLVLFTVFLLFTHNTEAAHLQFQDCQGRPPPNTILFEDHFVPNTLHGFLEKQKNETYLSFQLLANFQTSAACERALVDNASVELSLGAVGGTRRYNSDHQNVTCETKKYKQNNLEVHLQVFDVLFKIDDPTPLAAYTVELNIDGPEHFSVACLRSFITPDIGSTFQGISSWGPVLIFILVILVAGWREWYNLVHPLGDDEENGPERSPDRSHLTRIADCLTYLQFIFFSSALTLYQPGFLQPVVTGISWSTLMLRKGIVWREAHYYGIHDGIHEINGTFGGTTGLEHMTQVMAAPVTVHTWANIAGLAFVILIGLYGILQIGLHVRWTRDWFNRSGTLTLESSTLERQKATVWVALRVFLSYLLFPLTAWTTYQLDSASARPVYYIFLVISVVALLIIASWWGLASRSPQNMGYLLIDDIHKQDTDEEPSRTQDYYTFVTFTLLFARGVIVGGLQRFGTAQVFSLITCELIQLCFLAWVRAAPGLLSKPFIMAGARLTILLLCLGMIPDIWSHTAASVLGYIILIFHTIFIVSMFFVPSALEFGRLAGASYREWKNTPPPESSRERPQVYGLRQLRRRPTNRTNLSERGIVDYRSSLSSSEHSSTTNSSSNTSNRDSLNRDSDPVSPELLRTYFRSPRPERSISSLSERNQQFLSFEIARPKRSISNHSERNPRSTSSLSNRSRRFPSLDRPETVYENPQERTSEGSSRSEDSGESAELPSPWEMVLPLATDVDYSVREIDRYYVRPRRVSFGNSGDYSDGSAGQASGWINKLRFWS</sequence>
<dbReference type="RefSeq" id="XP_025594153.1">
    <property type="nucleotide sequence ID" value="XM_025725568.2"/>
</dbReference>
<evidence type="ECO:0000256" key="2">
    <source>
        <dbReference type="SAM" id="Phobius"/>
    </source>
</evidence>
<dbReference type="PANTHER" id="PTHR31145:SF8">
    <property type="entry name" value="INTEGRAL MEMBRANE PROTEIN (AFU_ORTHOLOGUE AFUA_2G17475)"/>
    <property type="match status" value="1"/>
</dbReference>
<dbReference type="InterPro" id="IPR040241">
    <property type="entry name" value="TRP_Flc/Pkd2-like"/>
</dbReference>
<evidence type="ECO:0000256" key="3">
    <source>
        <dbReference type="SAM" id="SignalP"/>
    </source>
</evidence>
<feature type="chain" id="PRO_5014630134" evidence="3">
    <location>
        <begin position="24"/>
        <end position="783"/>
    </location>
</feature>
<feature type="transmembrane region" description="Helical" evidence="2">
    <location>
        <begin position="496"/>
        <end position="518"/>
    </location>
</feature>
<feature type="transmembrane region" description="Helical" evidence="2">
    <location>
        <begin position="356"/>
        <end position="377"/>
    </location>
</feature>
<feature type="transmembrane region" description="Helical" evidence="2">
    <location>
        <begin position="389"/>
        <end position="410"/>
    </location>
</feature>
<dbReference type="OrthoDB" id="269822at2759"/>
<feature type="signal peptide" evidence="3">
    <location>
        <begin position="1"/>
        <end position="23"/>
    </location>
</feature>
<feature type="compositionally biased region" description="Polar residues" evidence="1">
    <location>
        <begin position="648"/>
        <end position="660"/>
    </location>
</feature>
<accession>A0A2L2TK68</accession>
<proteinExistence type="predicted"/>
<organism evidence="4 5">
    <name type="scientific">Fusarium venenatum</name>
    <dbReference type="NCBI Taxonomy" id="56646"/>
    <lineage>
        <taxon>Eukaryota</taxon>
        <taxon>Fungi</taxon>
        <taxon>Dikarya</taxon>
        <taxon>Ascomycota</taxon>
        <taxon>Pezizomycotina</taxon>
        <taxon>Sordariomycetes</taxon>
        <taxon>Hypocreomycetidae</taxon>
        <taxon>Hypocreales</taxon>
        <taxon>Nectriaceae</taxon>
        <taxon>Fusarium</taxon>
    </lineage>
</organism>
<feature type="transmembrane region" description="Helical" evidence="2">
    <location>
        <begin position="304"/>
        <end position="325"/>
    </location>
</feature>
<dbReference type="GO" id="GO:0016020">
    <property type="term" value="C:membrane"/>
    <property type="evidence" value="ECO:0007669"/>
    <property type="project" value="TreeGrafter"/>
</dbReference>
<keyword evidence="3" id="KW-0732">Signal</keyword>
<feature type="compositionally biased region" description="Basic and acidic residues" evidence="1">
    <location>
        <begin position="693"/>
        <end position="718"/>
    </location>
</feature>
<keyword evidence="5" id="KW-1185">Reference proteome</keyword>
<keyword evidence="2" id="KW-0472">Membrane</keyword>